<reference evidence="2 3" key="1">
    <citation type="journal article" date="2016" name="J. Biotechnol.">
        <title>First complete genome sequence of a species in the genus Microterricola, an extremophilic cold active enzyme producing bacterial strain ERGS5:02 isolated from Sikkim Himalaya.</title>
        <authorList>
            <person name="Himanshu"/>
            <person name="Swarnkar M.K."/>
            <person name="Singh D."/>
            <person name="Kumar R."/>
        </authorList>
    </citation>
    <scope>NUCLEOTIDE SEQUENCE [LARGE SCALE GENOMIC DNA]</scope>
    <source>
        <strain evidence="2 3">ERGS5:02</strain>
    </source>
</reference>
<dbReference type="PRINTS" id="PR00359">
    <property type="entry name" value="BP450"/>
</dbReference>
<keyword evidence="2" id="KW-0560">Oxidoreductase</keyword>
<dbReference type="GO" id="GO:0005506">
    <property type="term" value="F:iron ion binding"/>
    <property type="evidence" value="ECO:0007669"/>
    <property type="project" value="InterPro"/>
</dbReference>
<dbReference type="Gene3D" id="1.10.630.10">
    <property type="entry name" value="Cytochrome P450"/>
    <property type="match status" value="1"/>
</dbReference>
<dbReference type="GO" id="GO:0016705">
    <property type="term" value="F:oxidoreductase activity, acting on paired donors, with incorporation or reduction of molecular oxygen"/>
    <property type="evidence" value="ECO:0007669"/>
    <property type="project" value="InterPro"/>
</dbReference>
<gene>
    <name evidence="2" type="ORF">AWU67_11505</name>
</gene>
<dbReference type="Proteomes" id="UP000058305">
    <property type="component" value="Chromosome"/>
</dbReference>
<dbReference type="GO" id="GO:0004497">
    <property type="term" value="F:monooxygenase activity"/>
    <property type="evidence" value="ECO:0007669"/>
    <property type="project" value="UniProtKB-KW"/>
</dbReference>
<dbReference type="PANTHER" id="PTHR46696">
    <property type="entry name" value="P450, PUTATIVE (EUROFUNG)-RELATED"/>
    <property type="match status" value="1"/>
</dbReference>
<comment type="similarity">
    <text evidence="1">Belongs to the cytochrome P450 family.</text>
</comment>
<reference evidence="3" key="2">
    <citation type="submission" date="2016-01" db="EMBL/GenBank/DDBJ databases">
        <title>First complete genome sequence of a species in the genus Microterricola, an extremophilic cold active enzyme producing strain ERGS5:02 isolated from Sikkim Himalaya.</title>
        <authorList>
            <person name="Kumar R."/>
            <person name="Singh D."/>
            <person name="Swarnkar M.K."/>
        </authorList>
    </citation>
    <scope>NUCLEOTIDE SEQUENCE [LARGE SCALE GENOMIC DNA]</scope>
    <source>
        <strain evidence="3">ERGS5:02</strain>
    </source>
</reference>
<dbReference type="KEGG" id="mvd:AWU67_11505"/>
<organism evidence="2 3">
    <name type="scientific">Microterricola viridarii</name>
    <dbReference type="NCBI Taxonomy" id="412690"/>
    <lineage>
        <taxon>Bacteria</taxon>
        <taxon>Bacillati</taxon>
        <taxon>Actinomycetota</taxon>
        <taxon>Actinomycetes</taxon>
        <taxon>Micrococcales</taxon>
        <taxon>Microbacteriaceae</taxon>
        <taxon>Microterricola</taxon>
    </lineage>
</organism>
<evidence type="ECO:0000313" key="2">
    <source>
        <dbReference type="EMBL" id="AMB60505.1"/>
    </source>
</evidence>
<evidence type="ECO:0000256" key="1">
    <source>
        <dbReference type="ARBA" id="ARBA00010617"/>
    </source>
</evidence>
<name>A0A0Y0NKX7_9MICO</name>
<keyword evidence="3" id="KW-1185">Reference proteome</keyword>
<keyword evidence="2" id="KW-0503">Monooxygenase</keyword>
<dbReference type="EMBL" id="CP014145">
    <property type="protein sequence ID" value="AMB60505.1"/>
    <property type="molecule type" value="Genomic_DNA"/>
</dbReference>
<accession>A0A0Y0NKX7</accession>
<dbReference type="AlphaFoldDB" id="A0A0Y0NKX7"/>
<dbReference type="InterPro" id="IPR002397">
    <property type="entry name" value="Cyt_P450_B"/>
</dbReference>
<dbReference type="Pfam" id="PF00067">
    <property type="entry name" value="p450"/>
    <property type="match status" value="1"/>
</dbReference>
<dbReference type="InterPro" id="IPR036396">
    <property type="entry name" value="Cyt_P450_sf"/>
</dbReference>
<protein>
    <submittedName>
        <fullName evidence="2">Unspecific monooxygenase</fullName>
    </submittedName>
</protein>
<dbReference type="GO" id="GO:0020037">
    <property type="term" value="F:heme binding"/>
    <property type="evidence" value="ECO:0007669"/>
    <property type="project" value="InterPro"/>
</dbReference>
<proteinExistence type="inferred from homology"/>
<evidence type="ECO:0000313" key="3">
    <source>
        <dbReference type="Proteomes" id="UP000058305"/>
    </source>
</evidence>
<dbReference type="SUPFAM" id="SSF48264">
    <property type="entry name" value="Cytochrome P450"/>
    <property type="match status" value="1"/>
</dbReference>
<dbReference type="InterPro" id="IPR001128">
    <property type="entry name" value="Cyt_P450"/>
</dbReference>
<dbReference type="PANTHER" id="PTHR46696:SF1">
    <property type="entry name" value="CYTOCHROME P450 YJIB-RELATED"/>
    <property type="match status" value="1"/>
</dbReference>
<sequence>MGAGGTLGESVDLAEMWVNPWPLLERLRAEEPVAWVPAANRYLVTRYDDVSTIEQNPEIFIAREEGSLMYRVMGHPFLRKDGEEHRAERHAVESPLKPNAIKRHWNPIFERNAADLIDALEQRGGGELVADFFGPLAARNLAHVLGFMTDTSGHAPDAFDLSLQVWSQSMMDGVGNYADDPAVWAQADAVVAEIDAEIDRAVARVRVTPDESMISAAVHAEYQMPIESLRAAVKMTIGGGVNEPRDAMGIAVYALITHPEIRARVEADAALWRPVFEETIRWVAPISMYPKMVAVDTELGGVSLKPGDKIGVCVGSANRDERVFERPEEFNIDRDHVSHHAFGGGPHFCGGAWVARASVAQIALPELFRRLPGLQLAPGAAPRERGWVFRGLLELPAVW</sequence>